<name>A0A0B2RE48_GLYSO</name>
<sequence length="137" mass="14895">MEEEKAAAYYNELTRKGERAARFKQGLDFSSLAPNDDVAKPSSSFLSKFVKASSESKKQAQLQSIHNKRSRKSLLSSLGFRAGKGTAIEVEDEVGAEKNVGKGAEAVIDTGKHEDEAGVERDIGIVKEGDEKLGYFP</sequence>
<dbReference type="GO" id="GO:0005737">
    <property type="term" value="C:cytoplasm"/>
    <property type="evidence" value="ECO:0007669"/>
    <property type="project" value="TreeGrafter"/>
</dbReference>
<dbReference type="PANTHER" id="PTHR31968">
    <property type="entry name" value="SERINE/ARGININE-RELATED PROTEIN 53"/>
    <property type="match status" value="1"/>
</dbReference>
<accession>A0A0B2RE48</accession>
<reference evidence="1" key="1">
    <citation type="submission" date="2014-07" db="EMBL/GenBank/DDBJ databases">
        <title>Identification of a novel salt tolerance gene in wild soybean by whole-genome sequencing.</title>
        <authorList>
            <person name="Lam H.-M."/>
            <person name="Qi X."/>
            <person name="Li M.-W."/>
            <person name="Liu X."/>
            <person name="Xie M."/>
            <person name="Ni M."/>
            <person name="Xu X."/>
        </authorList>
    </citation>
    <scope>NUCLEOTIDE SEQUENCE [LARGE SCALE GENOMIC DNA]</scope>
    <source>
        <tissue evidence="1">Root</tissue>
    </source>
</reference>
<proteinExistence type="predicted"/>
<dbReference type="Proteomes" id="UP000053555">
    <property type="component" value="Unassembled WGS sequence"/>
</dbReference>
<dbReference type="GO" id="GO:0000380">
    <property type="term" value="P:alternative mRNA splicing, via spliceosome"/>
    <property type="evidence" value="ECO:0007669"/>
    <property type="project" value="InterPro"/>
</dbReference>
<evidence type="ECO:0000313" key="1">
    <source>
        <dbReference type="EMBL" id="KHN31635.1"/>
    </source>
</evidence>
<organism evidence="1">
    <name type="scientific">Glycine soja</name>
    <name type="common">Wild soybean</name>
    <dbReference type="NCBI Taxonomy" id="3848"/>
    <lineage>
        <taxon>Eukaryota</taxon>
        <taxon>Viridiplantae</taxon>
        <taxon>Streptophyta</taxon>
        <taxon>Embryophyta</taxon>
        <taxon>Tracheophyta</taxon>
        <taxon>Spermatophyta</taxon>
        <taxon>Magnoliopsida</taxon>
        <taxon>eudicotyledons</taxon>
        <taxon>Gunneridae</taxon>
        <taxon>Pentapetalae</taxon>
        <taxon>rosids</taxon>
        <taxon>fabids</taxon>
        <taxon>Fabales</taxon>
        <taxon>Fabaceae</taxon>
        <taxon>Papilionoideae</taxon>
        <taxon>50 kb inversion clade</taxon>
        <taxon>NPAAA clade</taxon>
        <taxon>indigoferoid/millettioid clade</taxon>
        <taxon>Phaseoleae</taxon>
        <taxon>Glycine</taxon>
        <taxon>Glycine subgen. Soja</taxon>
    </lineage>
</organism>
<protein>
    <submittedName>
        <fullName evidence="1">Uncharacterized protein</fullName>
    </submittedName>
</protein>
<dbReference type="GO" id="GO:0005634">
    <property type="term" value="C:nucleus"/>
    <property type="evidence" value="ECO:0007669"/>
    <property type="project" value="TreeGrafter"/>
</dbReference>
<dbReference type="PANTHER" id="PTHR31968:SF4">
    <property type="entry name" value="SERINE_ARGININE-RELATED PROTEIN 53"/>
    <property type="match status" value="1"/>
</dbReference>
<dbReference type="AlphaFoldDB" id="A0A0B2RE48"/>
<dbReference type="InterPro" id="IPR034604">
    <property type="entry name" value="SRRP53"/>
</dbReference>
<gene>
    <name evidence="1" type="ORF">glysoja_046679</name>
</gene>
<dbReference type="EMBL" id="KN650827">
    <property type="protein sequence ID" value="KHN31635.1"/>
    <property type="molecule type" value="Genomic_DNA"/>
</dbReference>